<dbReference type="OrthoDB" id="9784339at2"/>
<feature type="domain" description="Phosphotyrosine protein phosphatase I" evidence="6">
    <location>
        <begin position="5"/>
        <end position="152"/>
    </location>
</feature>
<evidence type="ECO:0000313" key="10">
    <source>
        <dbReference type="Proteomes" id="UP000562982"/>
    </source>
</evidence>
<dbReference type="InterPro" id="IPR036196">
    <property type="entry name" value="Ptyr_pPase_sf"/>
</dbReference>
<evidence type="ECO:0000259" key="6">
    <source>
        <dbReference type="SMART" id="SM00226"/>
    </source>
</evidence>
<feature type="active site" description="Proton donor" evidence="5">
    <location>
        <position position="126"/>
    </location>
</feature>
<reference evidence="8 9" key="1">
    <citation type="submission" date="2018-07" db="EMBL/GenBank/DDBJ databases">
        <title>Genomic Encyclopedia of Type Strains, Phase IV (KMG-IV): sequencing the most valuable type-strain genomes for metagenomic binning, comparative biology and taxonomic classification.</title>
        <authorList>
            <person name="Goeker M."/>
        </authorList>
    </citation>
    <scope>NUCLEOTIDE SEQUENCE [LARGE SCALE GENOMIC DNA]</scope>
    <source>
        <strain evidence="8 9">DSM 5603</strain>
    </source>
</reference>
<evidence type="ECO:0000256" key="3">
    <source>
        <dbReference type="ARBA" id="ARBA00022801"/>
    </source>
</evidence>
<evidence type="ECO:0000256" key="2">
    <source>
        <dbReference type="ARBA" id="ARBA00013064"/>
    </source>
</evidence>
<dbReference type="Pfam" id="PF01451">
    <property type="entry name" value="LMWPc"/>
    <property type="match status" value="1"/>
</dbReference>
<dbReference type="EMBL" id="QQAW01000002">
    <property type="protein sequence ID" value="RDI39457.1"/>
    <property type="molecule type" value="Genomic_DNA"/>
</dbReference>
<feature type="active site" description="Nucleophile" evidence="5">
    <location>
        <position position="11"/>
    </location>
</feature>
<dbReference type="InterPro" id="IPR023485">
    <property type="entry name" value="Ptyr_pPase"/>
</dbReference>
<dbReference type="SUPFAM" id="SSF52788">
    <property type="entry name" value="Phosphotyrosine protein phosphatases I"/>
    <property type="match status" value="1"/>
</dbReference>
<evidence type="ECO:0000313" key="8">
    <source>
        <dbReference type="EMBL" id="RDI39457.1"/>
    </source>
</evidence>
<keyword evidence="3" id="KW-0378">Hydrolase</keyword>
<dbReference type="PRINTS" id="PR00719">
    <property type="entry name" value="LMWPTPASE"/>
</dbReference>
<evidence type="ECO:0000256" key="4">
    <source>
        <dbReference type="ARBA" id="ARBA00022912"/>
    </source>
</evidence>
<dbReference type="AlphaFoldDB" id="A0A370G6M1"/>
<dbReference type="GO" id="GO:0004725">
    <property type="term" value="F:protein tyrosine phosphatase activity"/>
    <property type="evidence" value="ECO:0007669"/>
    <property type="project" value="UniProtKB-EC"/>
</dbReference>
<dbReference type="Proteomes" id="UP000562982">
    <property type="component" value="Unassembled WGS sequence"/>
</dbReference>
<evidence type="ECO:0000313" key="7">
    <source>
        <dbReference type="EMBL" id="MBB2185651.1"/>
    </source>
</evidence>
<dbReference type="Proteomes" id="UP000254958">
    <property type="component" value="Unassembled WGS sequence"/>
</dbReference>
<gene>
    <name evidence="8" type="ORF">C7453_102245</name>
    <name evidence="7" type="ORF">HLH32_04505</name>
</gene>
<dbReference type="InterPro" id="IPR050438">
    <property type="entry name" value="LMW_PTPase"/>
</dbReference>
<evidence type="ECO:0000256" key="1">
    <source>
        <dbReference type="ARBA" id="ARBA00011063"/>
    </source>
</evidence>
<accession>A0A370G6M1</accession>
<dbReference type="Gene3D" id="3.40.50.2300">
    <property type="match status" value="1"/>
</dbReference>
<dbReference type="SMART" id="SM00226">
    <property type="entry name" value="LMWPc"/>
    <property type="match status" value="1"/>
</dbReference>
<feature type="active site" evidence="5">
    <location>
        <position position="17"/>
    </location>
</feature>
<comment type="similarity">
    <text evidence="1">Belongs to the low molecular weight phosphotyrosine protein phosphatase family.</text>
</comment>
<sequence length="159" mass="17321">MSLRPAVLFVCTGNICRSPLAEAAFRVAAGRYGLEVLVDSAGTGDWHRGAAPDRRAQAVARRHGLDIGDYRARIVGADDYRIFTHIVALDPGHLKILRGRRPMDSTAELSLLLDHVPGREGQGVADPYYGEARAFDVTWDDVRQGAEALALKLARATQD</sequence>
<dbReference type="PANTHER" id="PTHR11717">
    <property type="entry name" value="LOW MOLECULAR WEIGHT PROTEIN TYROSINE PHOSPHATASE"/>
    <property type="match status" value="1"/>
</dbReference>
<dbReference type="PANTHER" id="PTHR11717:SF7">
    <property type="entry name" value="LOW MOLECULAR WEIGHT PHOSPHOTYROSINE PROTEIN PHOSPHATASE"/>
    <property type="match status" value="1"/>
</dbReference>
<evidence type="ECO:0000256" key="5">
    <source>
        <dbReference type="PIRSR" id="PIRSR617867-1"/>
    </source>
</evidence>
<keyword evidence="4" id="KW-0904">Protein phosphatase</keyword>
<dbReference type="RefSeq" id="WP_114726331.1">
    <property type="nucleotide sequence ID" value="NZ_BJMI01000001.1"/>
</dbReference>
<organism evidence="8 9">
    <name type="scientific">Gluconacetobacter liquefaciens</name>
    <name type="common">Acetobacter liquefaciens</name>
    <dbReference type="NCBI Taxonomy" id="89584"/>
    <lineage>
        <taxon>Bacteria</taxon>
        <taxon>Pseudomonadati</taxon>
        <taxon>Pseudomonadota</taxon>
        <taxon>Alphaproteobacteria</taxon>
        <taxon>Acetobacterales</taxon>
        <taxon>Acetobacteraceae</taxon>
        <taxon>Gluconacetobacter</taxon>
    </lineage>
</organism>
<comment type="caution">
    <text evidence="8">The sequence shown here is derived from an EMBL/GenBank/DDBJ whole genome shotgun (WGS) entry which is preliminary data.</text>
</comment>
<name>A0A370G6M1_GLULI</name>
<reference evidence="7 10" key="2">
    <citation type="submission" date="2020-04" db="EMBL/GenBank/DDBJ databases">
        <title>Description of novel Gluconacetobacter.</title>
        <authorList>
            <person name="Sombolestani A."/>
        </authorList>
    </citation>
    <scope>NUCLEOTIDE SEQUENCE [LARGE SCALE GENOMIC DNA]</scope>
    <source>
        <strain evidence="7 10">LMG 1382</strain>
    </source>
</reference>
<evidence type="ECO:0000313" key="9">
    <source>
        <dbReference type="Proteomes" id="UP000254958"/>
    </source>
</evidence>
<dbReference type="InterPro" id="IPR017867">
    <property type="entry name" value="Tyr_phospatase_low_mol_wt"/>
</dbReference>
<keyword evidence="9" id="KW-1185">Reference proteome</keyword>
<dbReference type="EMBL" id="JABEQI010000002">
    <property type="protein sequence ID" value="MBB2185651.1"/>
    <property type="molecule type" value="Genomic_DNA"/>
</dbReference>
<protein>
    <recommendedName>
        <fullName evidence="2">protein-tyrosine-phosphatase</fullName>
        <ecNumber evidence="2">3.1.3.48</ecNumber>
    </recommendedName>
</protein>
<dbReference type="CDD" id="cd16343">
    <property type="entry name" value="LMWPTP"/>
    <property type="match status" value="1"/>
</dbReference>
<proteinExistence type="inferred from homology"/>
<dbReference type="EC" id="3.1.3.48" evidence="2"/>